<protein>
    <submittedName>
        <fullName evidence="2">Uncharacterized protein</fullName>
    </submittedName>
</protein>
<feature type="compositionally biased region" description="Polar residues" evidence="1">
    <location>
        <begin position="193"/>
        <end position="205"/>
    </location>
</feature>
<dbReference type="EMBL" id="BEGY01000041">
    <property type="protein sequence ID" value="GAX79299.1"/>
    <property type="molecule type" value="Genomic_DNA"/>
</dbReference>
<feature type="compositionally biased region" description="Polar residues" evidence="1">
    <location>
        <begin position="1"/>
        <end position="11"/>
    </location>
</feature>
<comment type="caution">
    <text evidence="2">The sequence shown here is derived from an EMBL/GenBank/DDBJ whole genome shotgun (WGS) entry which is preliminary data.</text>
</comment>
<feature type="region of interest" description="Disordered" evidence="1">
    <location>
        <begin position="180"/>
        <end position="205"/>
    </location>
</feature>
<reference evidence="2 3" key="1">
    <citation type="submission" date="2017-08" db="EMBL/GenBank/DDBJ databases">
        <title>Acidophilic green algal genome provides insights into adaptation to an acidic environment.</title>
        <authorList>
            <person name="Hirooka S."/>
            <person name="Hirose Y."/>
            <person name="Kanesaki Y."/>
            <person name="Higuchi S."/>
            <person name="Fujiwara T."/>
            <person name="Onuma R."/>
            <person name="Era A."/>
            <person name="Ohbayashi R."/>
            <person name="Uzuka A."/>
            <person name="Nozaki H."/>
            <person name="Yoshikawa H."/>
            <person name="Miyagishima S.Y."/>
        </authorList>
    </citation>
    <scope>NUCLEOTIDE SEQUENCE [LARGE SCALE GENOMIC DNA]</scope>
    <source>
        <strain evidence="2 3">NIES-2499</strain>
    </source>
</reference>
<proteinExistence type="predicted"/>
<feature type="region of interest" description="Disordered" evidence="1">
    <location>
        <begin position="230"/>
        <end position="255"/>
    </location>
</feature>
<organism evidence="2 3">
    <name type="scientific">Chlamydomonas eustigma</name>
    <dbReference type="NCBI Taxonomy" id="1157962"/>
    <lineage>
        <taxon>Eukaryota</taxon>
        <taxon>Viridiplantae</taxon>
        <taxon>Chlorophyta</taxon>
        <taxon>core chlorophytes</taxon>
        <taxon>Chlorophyceae</taxon>
        <taxon>CS clade</taxon>
        <taxon>Chlamydomonadales</taxon>
        <taxon>Chlamydomonadaceae</taxon>
        <taxon>Chlamydomonas</taxon>
    </lineage>
</organism>
<sequence>MFAPSRQSIQADTHRSSAPMYVSRTTRMRVVVKVHDAKIENVMDKLSLHGIRDSVAERLPTCSIESISARSGCVIMELHLSTQHAAAAASASALERLNTSTLPLTSSSNAPLTESIQSDRLALDLGPASWLQLSEIHKLIGNGSNTIVQVTSSQRASPQHILSSHVMKLNDGAWYDVSSSFQGRGDNPEGGSTHATAASQLSPSQPRCLVGPHHGSSSLILDMVMYWRESSQSGGPVEEDETESHENSRQPPGNLTLDSACTSAMQGYLHGPMHVITCENLRRETQSASQVSALDGMPSPLALHAKDHGIVNPEGFVALSKGVCVEVTLHGHRLCTRRVTRERHMTVNAPLLGQQWSSSTRERHMTVNAPLLGQQWSSSTTSLRCFFTLLLWMLPYLVRLSWSVLSPTASKLGSEESSRAQASGCTFTASCSY</sequence>
<evidence type="ECO:0000313" key="2">
    <source>
        <dbReference type="EMBL" id="GAX79299.1"/>
    </source>
</evidence>
<dbReference type="AlphaFoldDB" id="A0A250X8Q6"/>
<name>A0A250X8Q6_9CHLO</name>
<gene>
    <name evidence="2" type="ORF">CEUSTIGMA_g6740.t1</name>
</gene>
<feature type="region of interest" description="Disordered" evidence="1">
    <location>
        <begin position="1"/>
        <end position="20"/>
    </location>
</feature>
<keyword evidence="3" id="KW-1185">Reference proteome</keyword>
<evidence type="ECO:0000256" key="1">
    <source>
        <dbReference type="SAM" id="MobiDB-lite"/>
    </source>
</evidence>
<dbReference type="Proteomes" id="UP000232323">
    <property type="component" value="Unassembled WGS sequence"/>
</dbReference>
<evidence type="ECO:0000313" key="3">
    <source>
        <dbReference type="Proteomes" id="UP000232323"/>
    </source>
</evidence>
<accession>A0A250X8Q6</accession>